<evidence type="ECO:0000313" key="9">
    <source>
        <dbReference type="Proteomes" id="UP000009222"/>
    </source>
</evidence>
<dbReference type="KEGG" id="taz:TREAZ_1613"/>
<evidence type="ECO:0000256" key="3">
    <source>
        <dbReference type="ARBA" id="ARBA00022801"/>
    </source>
</evidence>
<accession>F5YDE0</accession>
<evidence type="ECO:0000259" key="7">
    <source>
        <dbReference type="PROSITE" id="PS50249"/>
    </source>
</evidence>
<dbReference type="OrthoDB" id="9802958at2"/>
<dbReference type="FunFam" id="3.40.140.10:FF:000085">
    <property type="entry name" value="Mov34/MPN/PAD-1 family protein"/>
    <property type="match status" value="1"/>
</dbReference>
<dbReference type="Gene3D" id="3.40.140.10">
    <property type="entry name" value="Cytidine Deaminase, domain 2"/>
    <property type="match status" value="1"/>
</dbReference>
<dbReference type="PANTHER" id="PTHR34858">
    <property type="entry name" value="CYSO-CYSTEINE PEPTIDASE"/>
    <property type="match status" value="1"/>
</dbReference>
<dbReference type="SMART" id="SM00232">
    <property type="entry name" value="JAB_MPN"/>
    <property type="match status" value="1"/>
</dbReference>
<name>F5YDE0_LEAAZ</name>
<reference evidence="8 9" key="2">
    <citation type="journal article" date="2011" name="ISME J.">
        <title>RNA-seq reveals cooperative metabolic interactions between two termite-gut spirochete species in co-culture.</title>
        <authorList>
            <person name="Rosenthal A.Z."/>
            <person name="Matson E.G."/>
            <person name="Eldar A."/>
            <person name="Leadbetter J.R."/>
        </authorList>
    </citation>
    <scope>NUCLEOTIDE SEQUENCE [LARGE SCALE GENOMIC DNA]</scope>
    <source>
        <strain evidence="9">ATCC BAA-888 / DSM 13862 / ZAS-9</strain>
    </source>
</reference>
<dbReference type="InterPro" id="IPR037518">
    <property type="entry name" value="MPN"/>
</dbReference>
<dbReference type="GO" id="GO:0006508">
    <property type="term" value="P:proteolysis"/>
    <property type="evidence" value="ECO:0007669"/>
    <property type="project" value="UniProtKB-KW"/>
</dbReference>
<dbReference type="eggNOG" id="COG1310">
    <property type="taxonomic scope" value="Bacteria"/>
</dbReference>
<keyword evidence="9" id="KW-1185">Reference proteome</keyword>
<reference evidence="9" key="1">
    <citation type="submission" date="2009-12" db="EMBL/GenBank/DDBJ databases">
        <title>Complete sequence of Treponema azotonutricium strain ZAS-9.</title>
        <authorList>
            <person name="Tetu S.G."/>
            <person name="Matson E."/>
            <person name="Ren Q."/>
            <person name="Seshadri R."/>
            <person name="Elbourne L."/>
            <person name="Hassan K.A."/>
            <person name="Durkin A."/>
            <person name="Radune D."/>
            <person name="Mohamoud Y."/>
            <person name="Shay R."/>
            <person name="Jin S."/>
            <person name="Zhang X."/>
            <person name="Lucey K."/>
            <person name="Ballor N.R."/>
            <person name="Ottesen E."/>
            <person name="Rosenthal R."/>
            <person name="Allen A."/>
            <person name="Leadbetter J.R."/>
            <person name="Paulsen I.T."/>
        </authorList>
    </citation>
    <scope>NUCLEOTIDE SEQUENCE [LARGE SCALE GENOMIC DNA]</scope>
    <source>
        <strain evidence="9">ATCC BAA-888 / DSM 13862 / ZAS-9</strain>
    </source>
</reference>
<keyword evidence="3" id="KW-0378">Hydrolase</keyword>
<keyword evidence="2" id="KW-0479">Metal-binding</keyword>
<dbReference type="RefSeq" id="WP_015710405.1">
    <property type="nucleotide sequence ID" value="NC_015577.1"/>
</dbReference>
<evidence type="ECO:0000313" key="8">
    <source>
        <dbReference type="EMBL" id="AEF83075.1"/>
    </source>
</evidence>
<evidence type="ECO:0000256" key="4">
    <source>
        <dbReference type="ARBA" id="ARBA00022833"/>
    </source>
</evidence>
<sequence length="141" mass="16380">MIRLSAECEALVRREGERAFPNECCGVLLGPLLDGDGRQVEAVLPIENNREAEEQYHRFRIEAEDLMRAEKEARKQNREVLGFYHSHPDHPARPSEYDREFALPFYSYIILGVEGGRAAELTSWRLTEDRSVFNKEELLCR</sequence>
<dbReference type="InParanoid" id="F5YDE0"/>
<keyword evidence="1" id="KW-0645">Protease</keyword>
<dbReference type="AlphaFoldDB" id="F5YDE0"/>
<feature type="coiled-coil region" evidence="6">
    <location>
        <begin position="49"/>
        <end position="79"/>
    </location>
</feature>
<feature type="domain" description="MPN" evidence="7">
    <location>
        <begin position="1"/>
        <end position="130"/>
    </location>
</feature>
<evidence type="ECO:0000256" key="6">
    <source>
        <dbReference type="SAM" id="Coils"/>
    </source>
</evidence>
<dbReference type="Proteomes" id="UP000009222">
    <property type="component" value="Chromosome"/>
</dbReference>
<dbReference type="PANTHER" id="PTHR34858:SF1">
    <property type="entry name" value="CYSO-CYSTEINE PEPTIDASE"/>
    <property type="match status" value="1"/>
</dbReference>
<keyword evidence="4" id="KW-0862">Zinc</keyword>
<evidence type="ECO:0000256" key="2">
    <source>
        <dbReference type="ARBA" id="ARBA00022723"/>
    </source>
</evidence>
<proteinExistence type="predicted"/>
<dbReference type="PROSITE" id="PS50249">
    <property type="entry name" value="MPN"/>
    <property type="match status" value="1"/>
</dbReference>
<evidence type="ECO:0000256" key="1">
    <source>
        <dbReference type="ARBA" id="ARBA00022670"/>
    </source>
</evidence>
<dbReference type="CDD" id="cd08070">
    <property type="entry name" value="MPN_like"/>
    <property type="match status" value="1"/>
</dbReference>
<dbReference type="InterPro" id="IPR000555">
    <property type="entry name" value="JAMM/MPN+_dom"/>
</dbReference>
<dbReference type="GO" id="GO:0008235">
    <property type="term" value="F:metalloexopeptidase activity"/>
    <property type="evidence" value="ECO:0007669"/>
    <property type="project" value="TreeGrafter"/>
</dbReference>
<dbReference type="GO" id="GO:0008270">
    <property type="term" value="F:zinc ion binding"/>
    <property type="evidence" value="ECO:0007669"/>
    <property type="project" value="TreeGrafter"/>
</dbReference>
<dbReference type="STRING" id="545695.TREAZ_1613"/>
<dbReference type="InterPro" id="IPR051929">
    <property type="entry name" value="VirAsm_ModProt"/>
</dbReference>
<dbReference type="InterPro" id="IPR028090">
    <property type="entry name" value="JAB_dom_prok"/>
</dbReference>
<dbReference type="Pfam" id="PF14464">
    <property type="entry name" value="Prok-JAB"/>
    <property type="match status" value="1"/>
</dbReference>
<dbReference type="HOGENOM" id="CLU_116765_4_0_12"/>
<dbReference type="EMBL" id="CP001841">
    <property type="protein sequence ID" value="AEF83075.1"/>
    <property type="molecule type" value="Genomic_DNA"/>
</dbReference>
<evidence type="ECO:0000256" key="5">
    <source>
        <dbReference type="ARBA" id="ARBA00023049"/>
    </source>
</evidence>
<gene>
    <name evidence="8" type="ordered locus">TREAZ_1613</name>
</gene>
<dbReference type="SUPFAM" id="SSF102712">
    <property type="entry name" value="JAB1/MPN domain"/>
    <property type="match status" value="1"/>
</dbReference>
<keyword evidence="6" id="KW-0175">Coiled coil</keyword>
<keyword evidence="5" id="KW-0482">Metalloprotease</keyword>
<organism evidence="8 9">
    <name type="scientific">Leadbettera azotonutricia (strain ATCC BAA-888 / DSM 13862 / ZAS-9)</name>
    <name type="common">Treponema azotonutricium</name>
    <dbReference type="NCBI Taxonomy" id="545695"/>
    <lineage>
        <taxon>Bacteria</taxon>
        <taxon>Pseudomonadati</taxon>
        <taxon>Spirochaetota</taxon>
        <taxon>Spirochaetia</taxon>
        <taxon>Spirochaetales</taxon>
        <taxon>Breznakiellaceae</taxon>
        <taxon>Leadbettera</taxon>
    </lineage>
</organism>
<protein>
    <submittedName>
        <fullName evidence="8">Mov34/MPN/PAD-1</fullName>
    </submittedName>
</protein>